<comment type="caution">
    <text evidence="2">The sequence shown here is derived from an EMBL/GenBank/DDBJ whole genome shotgun (WGS) entry which is preliminary data.</text>
</comment>
<dbReference type="EMBL" id="JBBKTW010000004">
    <property type="protein sequence ID" value="MEN2988859.1"/>
    <property type="molecule type" value="Genomic_DNA"/>
</dbReference>
<protein>
    <submittedName>
        <fullName evidence="2">Uncharacterized protein</fullName>
    </submittedName>
</protein>
<sequence>MSALIAAASTARTTTATVTAATRIAAGTTLAVVTVTTVQAARHQGRYRNWQTDDRFNQNWFGGWQADHADGGSISRRQADLDGRSGKGDKRQGGAAMHRHRAATPTATAGAVPPPMSVAAAVPPAA</sequence>
<reference evidence="2 3" key="1">
    <citation type="submission" date="2024-03" db="EMBL/GenBank/DDBJ databases">
        <title>High-quality draft genome sequencing of Tistrella sp. BH-R2-4.</title>
        <authorList>
            <person name="Dong C."/>
        </authorList>
    </citation>
    <scope>NUCLEOTIDE SEQUENCE [LARGE SCALE GENOMIC DNA]</scope>
    <source>
        <strain evidence="2 3">BH-R2-4</strain>
    </source>
</reference>
<proteinExistence type="predicted"/>
<feature type="compositionally biased region" description="Low complexity" evidence="1">
    <location>
        <begin position="103"/>
        <end position="115"/>
    </location>
</feature>
<evidence type="ECO:0000313" key="2">
    <source>
        <dbReference type="EMBL" id="MEN2988859.1"/>
    </source>
</evidence>
<keyword evidence="3" id="KW-1185">Reference proteome</keyword>
<organism evidence="2 3">
    <name type="scientific">Tistrella arctica</name>
    <dbReference type="NCBI Taxonomy" id="3133430"/>
    <lineage>
        <taxon>Bacteria</taxon>
        <taxon>Pseudomonadati</taxon>
        <taxon>Pseudomonadota</taxon>
        <taxon>Alphaproteobacteria</taxon>
        <taxon>Geminicoccales</taxon>
        <taxon>Geminicoccaceae</taxon>
        <taxon>Tistrella</taxon>
    </lineage>
</organism>
<name>A0ABU9YJ75_9PROT</name>
<accession>A0ABU9YJ75</accession>
<dbReference type="RefSeq" id="WP_345934904.1">
    <property type="nucleotide sequence ID" value="NZ_JBBKTV010000009.1"/>
</dbReference>
<feature type="region of interest" description="Disordered" evidence="1">
    <location>
        <begin position="63"/>
        <end position="115"/>
    </location>
</feature>
<feature type="compositionally biased region" description="Basic and acidic residues" evidence="1">
    <location>
        <begin position="77"/>
        <end position="92"/>
    </location>
</feature>
<evidence type="ECO:0000256" key="1">
    <source>
        <dbReference type="SAM" id="MobiDB-lite"/>
    </source>
</evidence>
<evidence type="ECO:0000313" key="3">
    <source>
        <dbReference type="Proteomes" id="UP001413721"/>
    </source>
</evidence>
<gene>
    <name evidence="2" type="ORF">WG926_11145</name>
</gene>
<dbReference type="Proteomes" id="UP001413721">
    <property type="component" value="Unassembled WGS sequence"/>
</dbReference>